<dbReference type="GeneID" id="78465422"/>
<gene>
    <name evidence="1" type="ORF">ABTW24_06600</name>
</gene>
<accession>A0ABV4H9W4</accession>
<name>A0ABV4H9W4_9SPHI</name>
<dbReference type="Proteomes" id="UP001566204">
    <property type="component" value="Unassembled WGS sequence"/>
</dbReference>
<evidence type="ECO:0000313" key="1">
    <source>
        <dbReference type="EMBL" id="MEZ0451257.1"/>
    </source>
</evidence>
<protein>
    <submittedName>
        <fullName evidence="1">Uncharacterized protein</fullName>
    </submittedName>
</protein>
<keyword evidence="2" id="KW-1185">Reference proteome</keyword>
<comment type="caution">
    <text evidence="1">The sequence shown here is derived from an EMBL/GenBank/DDBJ whole genome shotgun (WGS) entry which is preliminary data.</text>
</comment>
<dbReference type="RefSeq" id="WP_028068346.1">
    <property type="nucleotide sequence ID" value="NZ_CP141191.1"/>
</dbReference>
<proteinExistence type="predicted"/>
<dbReference type="EMBL" id="JBEOQB010000002">
    <property type="protein sequence ID" value="MEZ0451257.1"/>
    <property type="molecule type" value="Genomic_DNA"/>
</dbReference>
<sequence>MKVVNTMIMINPSFNRKETEEMVSEGRADQFILIDADLDFADHLAQILESRRRKVKILRRLEGLEGLFLSYKQFQYKVVVKCYGASEQSGL</sequence>
<evidence type="ECO:0000313" key="2">
    <source>
        <dbReference type="Proteomes" id="UP001566204"/>
    </source>
</evidence>
<organism evidence="1 2">
    <name type="scientific">Sphingobacterium thalpophilum</name>
    <dbReference type="NCBI Taxonomy" id="259"/>
    <lineage>
        <taxon>Bacteria</taxon>
        <taxon>Pseudomonadati</taxon>
        <taxon>Bacteroidota</taxon>
        <taxon>Sphingobacteriia</taxon>
        <taxon>Sphingobacteriales</taxon>
        <taxon>Sphingobacteriaceae</taxon>
        <taxon>Sphingobacterium</taxon>
    </lineage>
</organism>
<reference evidence="1 2" key="1">
    <citation type="submission" date="2024-06" db="EMBL/GenBank/DDBJ databases">
        <title>Soil Sphingobacterium thalpophilum.</title>
        <authorList>
            <person name="Yang J."/>
            <person name="Li J."/>
        </authorList>
    </citation>
    <scope>NUCLEOTIDE SEQUENCE [LARGE SCALE GENOMIC DNA]</scope>
    <source>
        <strain evidence="1 2">22g91tb</strain>
    </source>
</reference>